<proteinExistence type="predicted"/>
<reference evidence="3" key="1">
    <citation type="submission" date="2023-06" db="EMBL/GenBank/DDBJ databases">
        <title>Sysu t00039.</title>
        <authorList>
            <person name="Gao L."/>
            <person name="Fang B.-Z."/>
            <person name="Li W.-J."/>
        </authorList>
    </citation>
    <scope>NUCLEOTIDE SEQUENCE</scope>
    <source>
        <strain evidence="3">SYSU T00039</strain>
    </source>
</reference>
<dbReference type="RefSeq" id="WP_301121069.1">
    <property type="nucleotide sequence ID" value="NZ_JAUHPX010000008.1"/>
</dbReference>
<comment type="caution">
    <text evidence="3">The sequence shown here is derived from an EMBL/GenBank/DDBJ whole genome shotgun (WGS) entry which is preliminary data.</text>
</comment>
<evidence type="ECO:0000313" key="4">
    <source>
        <dbReference type="Proteomes" id="UP001172737"/>
    </source>
</evidence>
<keyword evidence="1" id="KW-1133">Transmembrane helix</keyword>
<dbReference type="AlphaFoldDB" id="A0AAW7M4B4"/>
<protein>
    <recommendedName>
        <fullName evidence="6">DUF304 domain-containing protein</fullName>
    </recommendedName>
</protein>
<evidence type="ECO:0000313" key="5">
    <source>
        <dbReference type="Proteomes" id="UP001172756"/>
    </source>
</evidence>
<gene>
    <name evidence="2" type="ORF">QQ002_11140</name>
    <name evidence="3" type="ORF">QQX10_12085</name>
</gene>
<feature type="transmembrane region" description="Helical" evidence="1">
    <location>
        <begin position="21"/>
        <end position="41"/>
    </location>
</feature>
<evidence type="ECO:0000313" key="2">
    <source>
        <dbReference type="EMBL" id="MDN4484095.1"/>
    </source>
</evidence>
<evidence type="ECO:0000313" key="3">
    <source>
        <dbReference type="EMBL" id="MDN4488904.1"/>
    </source>
</evidence>
<reference evidence="2 5" key="2">
    <citation type="submission" date="2023-06" db="EMBL/GenBank/DDBJ databases">
        <title>SYSU T0a273.</title>
        <authorList>
            <person name="Gao L."/>
            <person name="Fang B.-Z."/>
            <person name="Li W.-J."/>
        </authorList>
    </citation>
    <scope>NUCLEOTIDE SEQUENCE [LARGE SCALE GENOMIC DNA]</scope>
    <source>
        <strain evidence="2 5">SYSU T0a273</strain>
    </source>
</reference>
<accession>A0AAW7M4B4</accession>
<dbReference type="EMBL" id="JAUHPX010000008">
    <property type="protein sequence ID" value="MDN4488904.1"/>
    <property type="molecule type" value="Genomic_DNA"/>
</dbReference>
<keyword evidence="4" id="KW-1185">Reference proteome</keyword>
<organism evidence="3 4">
    <name type="scientific">Demequina lignilytica</name>
    <dbReference type="NCBI Taxonomy" id="3051663"/>
    <lineage>
        <taxon>Bacteria</taxon>
        <taxon>Bacillati</taxon>
        <taxon>Actinomycetota</taxon>
        <taxon>Actinomycetes</taxon>
        <taxon>Micrococcales</taxon>
        <taxon>Demequinaceae</taxon>
        <taxon>Demequina</taxon>
    </lineage>
</organism>
<feature type="transmembrane region" description="Helical" evidence="1">
    <location>
        <begin position="47"/>
        <end position="74"/>
    </location>
</feature>
<keyword evidence="1" id="KW-0812">Transmembrane</keyword>
<keyword evidence="1" id="KW-0472">Membrane</keyword>
<evidence type="ECO:0000256" key="1">
    <source>
        <dbReference type="SAM" id="Phobius"/>
    </source>
</evidence>
<dbReference type="EMBL" id="JAUHQB010000008">
    <property type="protein sequence ID" value="MDN4484095.1"/>
    <property type="molecule type" value="Genomic_DNA"/>
</dbReference>
<sequence>MRTLVEERGRVSVVRRGNLRWHVAGQVMVGAYLLLLVRSVLLVKGGAMILTVLPLVAGGAMALLVPGIVVILMVGRDGRTRVAEIVRETPLSDGVLLTVKDVSGKVREYLVTRELADRCRAAMRRGSARRNPR</sequence>
<name>A0AAW7M4B4_9MICO</name>
<evidence type="ECO:0008006" key="6">
    <source>
        <dbReference type="Google" id="ProtNLM"/>
    </source>
</evidence>
<dbReference type="Proteomes" id="UP001172756">
    <property type="component" value="Unassembled WGS sequence"/>
</dbReference>
<dbReference type="Proteomes" id="UP001172737">
    <property type="component" value="Unassembled WGS sequence"/>
</dbReference>